<dbReference type="SUPFAM" id="SSF53335">
    <property type="entry name" value="S-adenosyl-L-methionine-dependent methyltransferases"/>
    <property type="match status" value="1"/>
</dbReference>
<protein>
    <recommendedName>
        <fullName evidence="3">DNA methylase N-4/N-6 domain-containing protein</fullName>
    </recommendedName>
</protein>
<dbReference type="RefSeq" id="WP_189104584.1">
    <property type="nucleotide sequence ID" value="NZ_BMQO01000042.1"/>
</dbReference>
<keyword evidence="2" id="KW-1185">Reference proteome</keyword>
<dbReference type="InterPro" id="IPR029063">
    <property type="entry name" value="SAM-dependent_MTases_sf"/>
</dbReference>
<sequence length="363" mass="40024">MPRPGHTWTTYTQIVRWIAGHYGQAHDPAPGTPEQDEQLMTRFMQDLGAGHLDFQPITDVTGVSYRHFRHHLRYLARWGVTRRTLLAGGANFQLLEKLNVEERDGQLEGLALSGTLPTQRRQLAQHLAGQVPGPHVQETGWLAPDPQTRRTPRLYGARDIAWVYGDHEVEFAEGLHPAVARSLIAQYLPGPGVIADPMAGSGTVAVTATRMGHTAWASDRFPAQPFIREVNLLGEDLVDVLEQTPHPHVDLMFLHPPLPGSLDLIADGFEQSDEGYAAWLNAILDSTVHALQGGAHLVLILPLGIPTALLLRIETQLLASLKVNFELERPTLAARHLAVARSGREGWHLLVARNPELPEEVSA</sequence>
<gene>
    <name evidence="1" type="ORF">GCM10008961_38780</name>
</gene>
<evidence type="ECO:0008006" key="3">
    <source>
        <dbReference type="Google" id="ProtNLM"/>
    </source>
</evidence>
<comment type="caution">
    <text evidence="1">The sequence shown here is derived from an EMBL/GenBank/DDBJ whole genome shotgun (WGS) entry which is preliminary data.</text>
</comment>
<name>A0ABQ2T0H3_9DEIO</name>
<dbReference type="Proteomes" id="UP000620633">
    <property type="component" value="Unassembled WGS sequence"/>
</dbReference>
<evidence type="ECO:0000313" key="2">
    <source>
        <dbReference type="Proteomes" id="UP000620633"/>
    </source>
</evidence>
<accession>A0ABQ2T0H3</accession>
<reference evidence="2" key="1">
    <citation type="journal article" date="2019" name="Int. J. Syst. Evol. Microbiol.">
        <title>The Global Catalogue of Microorganisms (GCM) 10K type strain sequencing project: providing services to taxonomists for standard genome sequencing and annotation.</title>
        <authorList>
            <consortium name="The Broad Institute Genomics Platform"/>
            <consortium name="The Broad Institute Genome Sequencing Center for Infectious Disease"/>
            <person name="Wu L."/>
            <person name="Ma J."/>
        </authorList>
    </citation>
    <scope>NUCLEOTIDE SEQUENCE [LARGE SCALE GENOMIC DNA]</scope>
    <source>
        <strain evidence="2">JCM 31406</strain>
    </source>
</reference>
<proteinExistence type="predicted"/>
<evidence type="ECO:0000313" key="1">
    <source>
        <dbReference type="EMBL" id="GGS44136.1"/>
    </source>
</evidence>
<organism evidence="1 2">
    <name type="scientific">Deinococcus knuensis</name>
    <dbReference type="NCBI Taxonomy" id="1837380"/>
    <lineage>
        <taxon>Bacteria</taxon>
        <taxon>Thermotogati</taxon>
        <taxon>Deinococcota</taxon>
        <taxon>Deinococci</taxon>
        <taxon>Deinococcales</taxon>
        <taxon>Deinococcaceae</taxon>
        <taxon>Deinococcus</taxon>
    </lineage>
</organism>
<dbReference type="EMBL" id="BMQO01000042">
    <property type="protein sequence ID" value="GGS44136.1"/>
    <property type="molecule type" value="Genomic_DNA"/>
</dbReference>